<dbReference type="EMBL" id="UGTF01000002">
    <property type="protein sequence ID" value="SUB88975.1"/>
    <property type="molecule type" value="Genomic_DNA"/>
</dbReference>
<reference evidence="1 2" key="1">
    <citation type="submission" date="2018-06" db="EMBL/GenBank/DDBJ databases">
        <authorList>
            <consortium name="Pathogen Informatics"/>
            <person name="Doyle S."/>
        </authorList>
    </citation>
    <scope>NUCLEOTIDE SEQUENCE [LARGE SCALE GENOMIC DNA]</scope>
    <source>
        <strain evidence="1 2">NCTC11632</strain>
    </source>
</reference>
<dbReference type="AlphaFoldDB" id="A0A379E8H2"/>
<organism evidence="1 2">
    <name type="scientific">Porphyromonas macacae</name>
    <dbReference type="NCBI Taxonomy" id="28115"/>
    <lineage>
        <taxon>Bacteria</taxon>
        <taxon>Pseudomonadati</taxon>
        <taxon>Bacteroidota</taxon>
        <taxon>Bacteroidia</taxon>
        <taxon>Bacteroidales</taxon>
        <taxon>Porphyromonadaceae</taxon>
        <taxon>Porphyromonas</taxon>
    </lineage>
</organism>
<evidence type="ECO:0000313" key="1">
    <source>
        <dbReference type="EMBL" id="SUB88975.1"/>
    </source>
</evidence>
<dbReference type="Proteomes" id="UP000254156">
    <property type="component" value="Unassembled WGS sequence"/>
</dbReference>
<accession>A0A379E8H2</accession>
<name>A0A379E8H2_9PORP</name>
<evidence type="ECO:0000313" key="2">
    <source>
        <dbReference type="Proteomes" id="UP000254156"/>
    </source>
</evidence>
<proteinExistence type="predicted"/>
<gene>
    <name evidence="1" type="ORF">NCTC11632_01065</name>
</gene>
<protein>
    <submittedName>
        <fullName evidence="1">Uncharacterized protein</fullName>
    </submittedName>
</protein>
<sequence>MSGDIPFVSLTRITHEHNYQEKKPFFTYSLLIKLLKSYRITIFVTITLNHKYFQKKDHPNRDARR</sequence>